<dbReference type="PANTHER" id="PTHR22916">
    <property type="entry name" value="GLYCOSYLTRANSFERASE"/>
    <property type="match status" value="1"/>
</dbReference>
<dbReference type="InterPro" id="IPR001173">
    <property type="entry name" value="Glyco_trans_2-like"/>
</dbReference>
<protein>
    <submittedName>
        <fullName evidence="2">Glycosyltransferase involved in cell wall bisynthesis</fullName>
    </submittedName>
</protein>
<evidence type="ECO:0000313" key="2">
    <source>
        <dbReference type="EMBL" id="SDZ38325.1"/>
    </source>
</evidence>
<evidence type="ECO:0000259" key="1">
    <source>
        <dbReference type="Pfam" id="PF00535"/>
    </source>
</evidence>
<name>A0A1H3SL69_9ACTN</name>
<dbReference type="CDD" id="cd00761">
    <property type="entry name" value="Glyco_tranf_GTA_type"/>
    <property type="match status" value="1"/>
</dbReference>
<dbReference type="AlphaFoldDB" id="A0A1H3SL69"/>
<dbReference type="OrthoDB" id="2676521at2"/>
<organism evidence="2 3">
    <name type="scientific">Micromonospora pattaloongensis</name>
    <dbReference type="NCBI Taxonomy" id="405436"/>
    <lineage>
        <taxon>Bacteria</taxon>
        <taxon>Bacillati</taxon>
        <taxon>Actinomycetota</taxon>
        <taxon>Actinomycetes</taxon>
        <taxon>Micromonosporales</taxon>
        <taxon>Micromonosporaceae</taxon>
        <taxon>Micromonospora</taxon>
    </lineage>
</organism>
<dbReference type="RefSeq" id="WP_091561548.1">
    <property type="nucleotide sequence ID" value="NZ_FNPH01000012.1"/>
</dbReference>
<dbReference type="Proteomes" id="UP000242415">
    <property type="component" value="Unassembled WGS sequence"/>
</dbReference>
<sequence>MSGPWASIVVPVYNTARWLPEALASVDRQSCRDRLEVVVIDDGSTDDSGRIAREYAERAPGVRYVRQENAGLGAARNHGVRLASGRYLGFLDSDDVYPPEGLHDLLRLAAAHGAPIAVGDMRGLPPRPDPPWRRELITGQRVIGSVAEAPDLVGNPSACNKVFRRDFVVDAGAAFTEGTAFEDVLFTLPLLLRSPRTVLTPGLAYLYRTRGDGSSIMDARSQPVQIFQHLALLERLAADVAAADAGIRYAVHRWIAYMQLHYAWRAASALGDEQLAEFTGRMSALFKDIPVEIVAEFVSNAGAGVRAAAIYEQDVGALRRPRFSGPLRVRAGHVYAGHPHFDRYRELLRVHDLAATIARIRADGVVEGDVALPGVVAPPGEVRHDILLEVGDGLVRRPVLVCAVDGGRLRWRCEIPLEAVEQGRHRLRLVVRDDGREQAIPARTRGARPVPVGGGRSAWLRPSGPEPELVIAGTRLDAALQRSRWAARAAGRRARASARTGRAAIARALRRLAPAVAGRAVQPATRSTRRR</sequence>
<dbReference type="PANTHER" id="PTHR22916:SF3">
    <property type="entry name" value="UDP-GLCNAC:BETAGAL BETA-1,3-N-ACETYLGLUCOSAMINYLTRANSFERASE-LIKE PROTEIN 1"/>
    <property type="match status" value="1"/>
</dbReference>
<dbReference type="GO" id="GO:0016758">
    <property type="term" value="F:hexosyltransferase activity"/>
    <property type="evidence" value="ECO:0007669"/>
    <property type="project" value="UniProtKB-ARBA"/>
</dbReference>
<dbReference type="Pfam" id="PF00535">
    <property type="entry name" value="Glycos_transf_2"/>
    <property type="match status" value="1"/>
</dbReference>
<dbReference type="STRING" id="405436.SAMN05444365_11249"/>
<evidence type="ECO:0000313" key="3">
    <source>
        <dbReference type="Proteomes" id="UP000242415"/>
    </source>
</evidence>
<proteinExistence type="predicted"/>
<dbReference type="SUPFAM" id="SSF53448">
    <property type="entry name" value="Nucleotide-diphospho-sugar transferases"/>
    <property type="match status" value="1"/>
</dbReference>
<keyword evidence="3" id="KW-1185">Reference proteome</keyword>
<gene>
    <name evidence="2" type="ORF">SAMN05444365_11249</name>
</gene>
<keyword evidence="2" id="KW-0808">Transferase</keyword>
<reference evidence="3" key="1">
    <citation type="submission" date="2016-10" db="EMBL/GenBank/DDBJ databases">
        <authorList>
            <person name="Varghese N."/>
            <person name="Submissions S."/>
        </authorList>
    </citation>
    <scope>NUCLEOTIDE SEQUENCE [LARGE SCALE GENOMIC DNA]</scope>
    <source>
        <strain evidence="3">DSM 45245</strain>
    </source>
</reference>
<dbReference type="Gene3D" id="3.90.550.10">
    <property type="entry name" value="Spore Coat Polysaccharide Biosynthesis Protein SpsA, Chain A"/>
    <property type="match status" value="1"/>
</dbReference>
<dbReference type="InterPro" id="IPR029044">
    <property type="entry name" value="Nucleotide-diphossugar_trans"/>
</dbReference>
<feature type="domain" description="Glycosyltransferase 2-like" evidence="1">
    <location>
        <begin position="7"/>
        <end position="166"/>
    </location>
</feature>
<accession>A0A1H3SL69</accession>
<dbReference type="EMBL" id="FNPH01000012">
    <property type="protein sequence ID" value="SDZ38325.1"/>
    <property type="molecule type" value="Genomic_DNA"/>
</dbReference>